<accession>A0ABQ4U7L9</accession>
<protein>
    <submittedName>
        <fullName evidence="1">Uncharacterized protein</fullName>
    </submittedName>
</protein>
<gene>
    <name evidence="1" type="ORF">LNAOJCKE_0376</name>
</gene>
<comment type="caution">
    <text evidence="1">The sequence shown here is derived from an EMBL/GenBank/DDBJ whole genome shotgun (WGS) entry which is preliminary data.</text>
</comment>
<sequence length="86" mass="10170">MIERTVFRHRRFNRKIPVLKLTIFAEGEPGAEMRAWLAENTPSAVIDKRCVRVSPQWMFFYRRFEGQVVVKFTSEADATAFDRRFG</sequence>
<reference evidence="1" key="2">
    <citation type="submission" date="2021-08" db="EMBL/GenBank/DDBJ databases">
        <authorList>
            <person name="Tani A."/>
            <person name="Ola A."/>
            <person name="Ogura Y."/>
            <person name="Katsura K."/>
            <person name="Hayashi T."/>
        </authorList>
    </citation>
    <scope>NUCLEOTIDE SEQUENCE</scope>
    <source>
        <strain evidence="1">NBRC 15686</strain>
    </source>
</reference>
<dbReference type="RefSeq" id="WP_238221951.1">
    <property type="nucleotide sequence ID" value="NZ_BAAADH010000020.1"/>
</dbReference>
<dbReference type="EMBL" id="BPRC01000001">
    <property type="protein sequence ID" value="GJE63182.1"/>
    <property type="molecule type" value="Genomic_DNA"/>
</dbReference>
<name>A0ABQ4U7L9_9HYPH</name>
<evidence type="ECO:0000313" key="1">
    <source>
        <dbReference type="EMBL" id="GJE63182.1"/>
    </source>
</evidence>
<organism evidence="1 2">
    <name type="scientific">Methylorubrum aminovorans</name>
    <dbReference type="NCBI Taxonomy" id="269069"/>
    <lineage>
        <taxon>Bacteria</taxon>
        <taxon>Pseudomonadati</taxon>
        <taxon>Pseudomonadota</taxon>
        <taxon>Alphaproteobacteria</taxon>
        <taxon>Hyphomicrobiales</taxon>
        <taxon>Methylobacteriaceae</taxon>
        <taxon>Methylorubrum</taxon>
    </lineage>
</organism>
<keyword evidence="2" id="KW-1185">Reference proteome</keyword>
<dbReference type="Proteomes" id="UP001055039">
    <property type="component" value="Unassembled WGS sequence"/>
</dbReference>
<proteinExistence type="predicted"/>
<evidence type="ECO:0000313" key="2">
    <source>
        <dbReference type="Proteomes" id="UP001055039"/>
    </source>
</evidence>
<reference evidence="1" key="1">
    <citation type="journal article" date="2021" name="Front. Microbiol.">
        <title>Comprehensive Comparative Genomics and Phenotyping of Methylobacterium Species.</title>
        <authorList>
            <person name="Alessa O."/>
            <person name="Ogura Y."/>
            <person name="Fujitani Y."/>
            <person name="Takami H."/>
            <person name="Hayashi T."/>
            <person name="Sahin N."/>
            <person name="Tani A."/>
        </authorList>
    </citation>
    <scope>NUCLEOTIDE SEQUENCE</scope>
    <source>
        <strain evidence="1">NBRC 15686</strain>
    </source>
</reference>